<evidence type="ECO:0000256" key="1">
    <source>
        <dbReference type="SAM" id="MobiDB-lite"/>
    </source>
</evidence>
<evidence type="ECO:0000313" key="5">
    <source>
        <dbReference type="Proteomes" id="UP000646244"/>
    </source>
</evidence>
<organism evidence="4 5">
    <name type="scientific">Streptomyces cinnamoneus</name>
    <name type="common">Streptoverticillium cinnamoneum</name>
    <dbReference type="NCBI Taxonomy" id="53446"/>
    <lineage>
        <taxon>Bacteria</taxon>
        <taxon>Bacillati</taxon>
        <taxon>Actinomycetota</taxon>
        <taxon>Actinomycetes</taxon>
        <taxon>Kitasatosporales</taxon>
        <taxon>Streptomycetaceae</taxon>
        <taxon>Streptomyces</taxon>
        <taxon>Streptomyces cinnamoneus group</taxon>
    </lineage>
</organism>
<sequence>MGMKRIRQRAATAAVLLTAGLGLTAAQAHAGQAAPRTADYQAIAHPVAGHLGETVDVELGVRNAGPGPAATGGRAYEVTAPEGTTIVSAAAPDPARDGGQRCAESAGHSGTYLCTIGEEFAAGDRETLRFRVRIDEKVEDAEGWVRVVDPDGDPDPDPDPGNDSAPIRVEVTDAAPTPRGHPAAALSGTLLLATTSGTALSAGAIALGMRRRED</sequence>
<feature type="domain" description="DUF11" evidence="3">
    <location>
        <begin position="50"/>
        <end position="166"/>
    </location>
</feature>
<keyword evidence="2" id="KW-0732">Signal</keyword>
<proteinExistence type="predicted"/>
<accession>A0A918TZR9</accession>
<dbReference type="Pfam" id="PF01345">
    <property type="entry name" value="DUF11"/>
    <property type="match status" value="1"/>
</dbReference>
<feature type="signal peptide" evidence="2">
    <location>
        <begin position="1"/>
        <end position="30"/>
    </location>
</feature>
<gene>
    <name evidence="4" type="ORF">GCM10010507_54480</name>
</gene>
<dbReference type="EMBL" id="BMVB01000026">
    <property type="protein sequence ID" value="GHC68948.1"/>
    <property type="molecule type" value="Genomic_DNA"/>
</dbReference>
<feature type="compositionally biased region" description="Acidic residues" evidence="1">
    <location>
        <begin position="150"/>
        <end position="160"/>
    </location>
</feature>
<evidence type="ECO:0000259" key="3">
    <source>
        <dbReference type="Pfam" id="PF01345"/>
    </source>
</evidence>
<dbReference type="InterPro" id="IPR001434">
    <property type="entry name" value="OmcB-like_DUF11"/>
</dbReference>
<reference evidence="4" key="1">
    <citation type="journal article" date="2014" name="Int. J. Syst. Evol. Microbiol.">
        <title>Complete genome sequence of Corynebacterium casei LMG S-19264T (=DSM 44701T), isolated from a smear-ripened cheese.</title>
        <authorList>
            <consortium name="US DOE Joint Genome Institute (JGI-PGF)"/>
            <person name="Walter F."/>
            <person name="Albersmeier A."/>
            <person name="Kalinowski J."/>
            <person name="Ruckert C."/>
        </authorList>
    </citation>
    <scope>NUCLEOTIDE SEQUENCE</scope>
    <source>
        <strain evidence="4">JCM 4633</strain>
    </source>
</reference>
<dbReference type="Proteomes" id="UP000646244">
    <property type="component" value="Unassembled WGS sequence"/>
</dbReference>
<dbReference type="AlphaFoldDB" id="A0A918TZR9"/>
<feature type="chain" id="PRO_5038810267" description="DUF11 domain-containing protein" evidence="2">
    <location>
        <begin position="31"/>
        <end position="214"/>
    </location>
</feature>
<name>A0A918TZR9_STRCJ</name>
<protein>
    <recommendedName>
        <fullName evidence="3">DUF11 domain-containing protein</fullName>
    </recommendedName>
</protein>
<evidence type="ECO:0000256" key="2">
    <source>
        <dbReference type="SAM" id="SignalP"/>
    </source>
</evidence>
<evidence type="ECO:0000313" key="4">
    <source>
        <dbReference type="EMBL" id="GHC68948.1"/>
    </source>
</evidence>
<comment type="caution">
    <text evidence="4">The sequence shown here is derived from an EMBL/GenBank/DDBJ whole genome shotgun (WGS) entry which is preliminary data.</text>
</comment>
<feature type="region of interest" description="Disordered" evidence="1">
    <location>
        <begin position="145"/>
        <end position="166"/>
    </location>
</feature>
<reference evidence="4" key="2">
    <citation type="submission" date="2020-09" db="EMBL/GenBank/DDBJ databases">
        <authorList>
            <person name="Sun Q."/>
            <person name="Ohkuma M."/>
        </authorList>
    </citation>
    <scope>NUCLEOTIDE SEQUENCE</scope>
    <source>
        <strain evidence="4">JCM 4633</strain>
    </source>
</reference>